<evidence type="ECO:0000259" key="1">
    <source>
        <dbReference type="Pfam" id="PF01695"/>
    </source>
</evidence>
<proteinExistence type="predicted"/>
<organism evidence="2">
    <name type="scientific">mine drainage metagenome</name>
    <dbReference type="NCBI Taxonomy" id="410659"/>
    <lineage>
        <taxon>unclassified sequences</taxon>
        <taxon>metagenomes</taxon>
        <taxon>ecological metagenomes</taxon>
    </lineage>
</organism>
<gene>
    <name evidence="2" type="ORF">B1A_04384</name>
</gene>
<dbReference type="Pfam" id="PF01695">
    <property type="entry name" value="IstB_IS21"/>
    <property type="match status" value="1"/>
</dbReference>
<reference evidence="2" key="1">
    <citation type="submission" date="2013-08" db="EMBL/GenBank/DDBJ databases">
        <authorList>
            <person name="Mendez C."/>
            <person name="Richter M."/>
            <person name="Ferrer M."/>
            <person name="Sanchez J."/>
        </authorList>
    </citation>
    <scope>NUCLEOTIDE SEQUENCE</scope>
</reference>
<name>T1CX25_9ZZZZ</name>
<accession>T1CX25</accession>
<dbReference type="InterPro" id="IPR027417">
    <property type="entry name" value="P-loop_NTPase"/>
</dbReference>
<dbReference type="AlphaFoldDB" id="T1CX25"/>
<dbReference type="Gene3D" id="3.40.50.300">
    <property type="entry name" value="P-loop containing nucleotide triphosphate hydrolases"/>
    <property type="match status" value="1"/>
</dbReference>
<keyword evidence="2" id="KW-0547">Nucleotide-binding</keyword>
<dbReference type="InterPro" id="IPR002611">
    <property type="entry name" value="IstB_ATP-bd"/>
</dbReference>
<keyword evidence="2" id="KW-0067">ATP-binding</keyword>
<dbReference type="GO" id="GO:0005524">
    <property type="term" value="F:ATP binding"/>
    <property type="evidence" value="ECO:0007669"/>
    <property type="project" value="UniProtKB-KW"/>
</dbReference>
<feature type="domain" description="IstB-like ATP-binding" evidence="1">
    <location>
        <begin position="4"/>
        <end position="73"/>
    </location>
</feature>
<reference evidence="2" key="2">
    <citation type="journal article" date="2014" name="ISME J.">
        <title>Microbial stratification in low pH oxic and suboxic macroscopic growths along an acid mine drainage.</title>
        <authorList>
            <person name="Mendez-Garcia C."/>
            <person name="Mesa V."/>
            <person name="Sprenger R.R."/>
            <person name="Richter M."/>
            <person name="Diez M.S."/>
            <person name="Solano J."/>
            <person name="Bargiela R."/>
            <person name="Golyshina O.V."/>
            <person name="Manteca A."/>
            <person name="Ramos J.L."/>
            <person name="Gallego J.R."/>
            <person name="Llorente I."/>
            <person name="Martins Dos Santos V.A."/>
            <person name="Jensen O.N."/>
            <person name="Pelaez A.I."/>
            <person name="Sanchez J."/>
            <person name="Ferrer M."/>
        </authorList>
    </citation>
    <scope>NUCLEOTIDE SEQUENCE</scope>
</reference>
<sequence length="94" mass="10922">MAYDTRYADLLFEVVTRRYQLRRPLILTTNRMFTEWNQVFPNATCVVALIDRLVHRSEILSIDGQSYRLKEAKERAATRAAARCAAKKSRTASR</sequence>
<comment type="caution">
    <text evidence="2">The sequence shown here is derived from an EMBL/GenBank/DDBJ whole genome shotgun (WGS) entry which is preliminary data.</text>
</comment>
<dbReference type="EMBL" id="AUZX01003179">
    <property type="protein sequence ID" value="EQD74610.1"/>
    <property type="molecule type" value="Genomic_DNA"/>
</dbReference>
<evidence type="ECO:0000313" key="2">
    <source>
        <dbReference type="EMBL" id="EQD74610.1"/>
    </source>
</evidence>
<protein>
    <submittedName>
        <fullName evidence="2">IstB domain protein ATP-binding protein</fullName>
    </submittedName>
</protein>